<feature type="region of interest" description="Disordered" evidence="1">
    <location>
        <begin position="18"/>
        <end position="42"/>
    </location>
</feature>
<proteinExistence type="predicted"/>
<dbReference type="Proteomes" id="UP001054945">
    <property type="component" value="Unassembled WGS sequence"/>
</dbReference>
<organism evidence="2 3">
    <name type="scientific">Caerostris extrusa</name>
    <name type="common">Bark spider</name>
    <name type="synonym">Caerostris bankana</name>
    <dbReference type="NCBI Taxonomy" id="172846"/>
    <lineage>
        <taxon>Eukaryota</taxon>
        <taxon>Metazoa</taxon>
        <taxon>Ecdysozoa</taxon>
        <taxon>Arthropoda</taxon>
        <taxon>Chelicerata</taxon>
        <taxon>Arachnida</taxon>
        <taxon>Araneae</taxon>
        <taxon>Araneomorphae</taxon>
        <taxon>Entelegynae</taxon>
        <taxon>Araneoidea</taxon>
        <taxon>Araneidae</taxon>
        <taxon>Caerostris</taxon>
    </lineage>
</organism>
<dbReference type="EMBL" id="BPLR01005171">
    <property type="protein sequence ID" value="GIY00380.1"/>
    <property type="molecule type" value="Genomic_DNA"/>
</dbReference>
<protein>
    <submittedName>
        <fullName evidence="2">Uncharacterized protein</fullName>
    </submittedName>
</protein>
<comment type="caution">
    <text evidence="2">The sequence shown here is derived from an EMBL/GenBank/DDBJ whole genome shotgun (WGS) entry which is preliminary data.</text>
</comment>
<evidence type="ECO:0000313" key="3">
    <source>
        <dbReference type="Proteomes" id="UP001054945"/>
    </source>
</evidence>
<dbReference type="AlphaFoldDB" id="A0AAV4PX66"/>
<reference evidence="2 3" key="1">
    <citation type="submission" date="2021-06" db="EMBL/GenBank/DDBJ databases">
        <title>Caerostris extrusa draft genome.</title>
        <authorList>
            <person name="Kono N."/>
            <person name="Arakawa K."/>
        </authorList>
    </citation>
    <scope>NUCLEOTIDE SEQUENCE [LARGE SCALE GENOMIC DNA]</scope>
</reference>
<sequence length="122" mass="12774">MAGVNNIGPKVHYRYSEWPGQGQKWPDRNSRGRIGRDRNGGAGMAGVGMAGAGMANFSIRLLPSELELTGESLGNYPAITKAGAGKAGAGMAGAGMANFSIRWCTETAQFAYLSSLNGRNHV</sequence>
<evidence type="ECO:0000256" key="1">
    <source>
        <dbReference type="SAM" id="MobiDB-lite"/>
    </source>
</evidence>
<name>A0AAV4PX66_CAEEX</name>
<feature type="compositionally biased region" description="Basic and acidic residues" evidence="1">
    <location>
        <begin position="25"/>
        <end position="39"/>
    </location>
</feature>
<accession>A0AAV4PX66</accession>
<keyword evidence="3" id="KW-1185">Reference proteome</keyword>
<evidence type="ECO:0000313" key="2">
    <source>
        <dbReference type="EMBL" id="GIY00380.1"/>
    </source>
</evidence>
<gene>
    <name evidence="2" type="ORF">CEXT_697891</name>
</gene>